<sequence length="61" mass="6991">MKERLINLQKIRDDAERGIMENKKILMKAQEIILLARTRGDVEAGQIAEEAARKAQETINK</sequence>
<evidence type="ECO:0000313" key="1">
    <source>
        <dbReference type="EMBL" id="HGQ85718.1"/>
    </source>
</evidence>
<proteinExistence type="predicted"/>
<comment type="caution">
    <text evidence="1">The sequence shown here is derived from an EMBL/GenBank/DDBJ whole genome shotgun (WGS) entry which is preliminary data.</text>
</comment>
<protein>
    <submittedName>
        <fullName evidence="1">Uncharacterized protein</fullName>
    </submittedName>
</protein>
<organism evidence="1">
    <name type="scientific">Thermodesulfobacterium geofontis</name>
    <dbReference type="NCBI Taxonomy" id="1295609"/>
    <lineage>
        <taxon>Bacteria</taxon>
        <taxon>Pseudomonadati</taxon>
        <taxon>Thermodesulfobacteriota</taxon>
        <taxon>Thermodesulfobacteria</taxon>
        <taxon>Thermodesulfobacteriales</taxon>
        <taxon>Thermodesulfobacteriaceae</taxon>
        <taxon>Thermodesulfobacterium</taxon>
    </lineage>
</organism>
<accession>A0A7C4NR08</accession>
<dbReference type="EMBL" id="DSZN01000089">
    <property type="protein sequence ID" value="HGQ85718.1"/>
    <property type="molecule type" value="Genomic_DNA"/>
</dbReference>
<reference evidence="1" key="1">
    <citation type="journal article" date="2020" name="mSystems">
        <title>Genome- and Community-Level Interaction Insights into Carbon Utilization and Element Cycling Functions of Hydrothermarchaeota in Hydrothermal Sediment.</title>
        <authorList>
            <person name="Zhou Z."/>
            <person name="Liu Y."/>
            <person name="Xu W."/>
            <person name="Pan J."/>
            <person name="Luo Z.H."/>
            <person name="Li M."/>
        </authorList>
    </citation>
    <scope>NUCLEOTIDE SEQUENCE [LARGE SCALE GENOMIC DNA]</scope>
    <source>
        <strain evidence="1">SpSt-6</strain>
    </source>
</reference>
<name>A0A7C4NR08_9BACT</name>
<dbReference type="AlphaFoldDB" id="A0A7C4NR08"/>
<gene>
    <name evidence="1" type="ORF">ENT66_05145</name>
</gene>